<organism evidence="2 3">
    <name type="scientific">Pelagibacterium flavum</name>
    <dbReference type="NCBI Taxonomy" id="2984530"/>
    <lineage>
        <taxon>Bacteria</taxon>
        <taxon>Pseudomonadati</taxon>
        <taxon>Pseudomonadota</taxon>
        <taxon>Alphaproteobacteria</taxon>
        <taxon>Hyphomicrobiales</taxon>
        <taxon>Devosiaceae</taxon>
        <taxon>Pelagibacterium</taxon>
    </lineage>
</organism>
<dbReference type="Pfam" id="PF00665">
    <property type="entry name" value="rve"/>
    <property type="match status" value="1"/>
</dbReference>
<dbReference type="Gene3D" id="3.30.420.10">
    <property type="entry name" value="Ribonuclease H-like superfamily/Ribonuclease H"/>
    <property type="match status" value="1"/>
</dbReference>
<dbReference type="PANTHER" id="PTHR46889:SF7">
    <property type="entry name" value="TRANSPOSASE FOR INSERTION SEQUENCE ELEMENT IS904"/>
    <property type="match status" value="1"/>
</dbReference>
<evidence type="ECO:0000259" key="1">
    <source>
        <dbReference type="PROSITE" id="PS50994"/>
    </source>
</evidence>
<dbReference type="NCBIfam" id="NF033516">
    <property type="entry name" value="transpos_IS3"/>
    <property type="match status" value="1"/>
</dbReference>
<dbReference type="InterPro" id="IPR036397">
    <property type="entry name" value="RNaseH_sf"/>
</dbReference>
<dbReference type="InterPro" id="IPR048020">
    <property type="entry name" value="Transpos_IS3"/>
</dbReference>
<name>A0ABY6IU98_9HYPH</name>
<gene>
    <name evidence="2" type="ORF">OF122_01630</name>
</gene>
<protein>
    <submittedName>
        <fullName evidence="2">IS3 family transposase</fullName>
    </submittedName>
</protein>
<proteinExistence type="predicted"/>
<dbReference type="InterPro" id="IPR012337">
    <property type="entry name" value="RNaseH-like_sf"/>
</dbReference>
<dbReference type="PROSITE" id="PS50994">
    <property type="entry name" value="INTEGRASE"/>
    <property type="match status" value="1"/>
</dbReference>
<dbReference type="InterPro" id="IPR001584">
    <property type="entry name" value="Integrase_cat-core"/>
</dbReference>
<dbReference type="RefSeq" id="WP_264227731.1">
    <property type="nucleotide sequence ID" value="NZ_CP107716.1"/>
</dbReference>
<dbReference type="InterPro" id="IPR025948">
    <property type="entry name" value="HTH-like_dom"/>
</dbReference>
<reference evidence="2" key="1">
    <citation type="submission" date="2022-10" db="EMBL/GenBank/DDBJ databases">
        <title>YIM 151497 complete genome.</title>
        <authorList>
            <person name="Chen X."/>
        </authorList>
    </citation>
    <scope>NUCLEOTIDE SEQUENCE</scope>
    <source>
        <strain evidence="2">YIM 151497</strain>
    </source>
</reference>
<accession>A0ABY6IU98</accession>
<feature type="domain" description="Integrase catalytic" evidence="1">
    <location>
        <begin position="103"/>
        <end position="266"/>
    </location>
</feature>
<dbReference type="PANTHER" id="PTHR46889">
    <property type="entry name" value="TRANSPOSASE INSF FOR INSERTION SEQUENCE IS3B-RELATED"/>
    <property type="match status" value="1"/>
</dbReference>
<dbReference type="Proteomes" id="UP001163882">
    <property type="component" value="Chromosome"/>
</dbReference>
<dbReference type="InterPro" id="IPR050900">
    <property type="entry name" value="Transposase_IS3/IS150/IS904"/>
</dbReference>
<dbReference type="Pfam" id="PF13333">
    <property type="entry name" value="rve_2"/>
    <property type="match status" value="1"/>
</dbReference>
<dbReference type="Pfam" id="PF13276">
    <property type="entry name" value="HTH_21"/>
    <property type="match status" value="1"/>
</dbReference>
<sequence length="270" mass="30642">MRRGCQMIGLARSTFHYRPNTSSGIADTEVVELIEAIQDDLPGYGYRRITHELHRRGHRINHKRIARIIRENGLGIKPRKRFVKTTDSAHTSPIYPNLYRNIIPKGPDMAWVADLTYIRLARGFCYLAVILDACSRKVIGYALSRQIDTSLTLAALQSALENRKPLPGCIHHSDRGCQYASERYRNELEAAGLRGSMSAIGNPYHNAQAESFMKTLKVEAVYLCEYETSADVVDSLPRFIEEIYNTRRLHSALGYRSPEEFETQLAQQAA</sequence>
<evidence type="ECO:0000313" key="3">
    <source>
        <dbReference type="Proteomes" id="UP001163882"/>
    </source>
</evidence>
<evidence type="ECO:0000313" key="2">
    <source>
        <dbReference type="EMBL" id="UYQ74188.1"/>
    </source>
</evidence>
<dbReference type="SUPFAM" id="SSF53098">
    <property type="entry name" value="Ribonuclease H-like"/>
    <property type="match status" value="1"/>
</dbReference>
<keyword evidence="3" id="KW-1185">Reference proteome</keyword>
<dbReference type="EMBL" id="CP107716">
    <property type="protein sequence ID" value="UYQ74188.1"/>
    <property type="molecule type" value="Genomic_DNA"/>
</dbReference>